<dbReference type="PROSITE" id="PS00107">
    <property type="entry name" value="PROTEIN_KINASE_ATP"/>
    <property type="match status" value="1"/>
</dbReference>
<feature type="compositionally biased region" description="Basic and acidic residues" evidence="12">
    <location>
        <begin position="1422"/>
        <end position="1433"/>
    </location>
</feature>
<dbReference type="Pfam" id="PF06602">
    <property type="entry name" value="Myotub-related"/>
    <property type="match status" value="1"/>
</dbReference>
<dbReference type="InterPro" id="IPR017441">
    <property type="entry name" value="Protein_kinase_ATP_BS"/>
</dbReference>
<evidence type="ECO:0000259" key="14">
    <source>
        <dbReference type="PROSITE" id="PS50011"/>
    </source>
</evidence>
<dbReference type="PROSITE" id="PS50001">
    <property type="entry name" value="SH2"/>
    <property type="match status" value="1"/>
</dbReference>
<dbReference type="Gene3D" id="2.30.30.100">
    <property type="match status" value="1"/>
</dbReference>
<dbReference type="SUPFAM" id="SSF50182">
    <property type="entry name" value="Sm-like ribonucleoproteins"/>
    <property type="match status" value="1"/>
</dbReference>
<dbReference type="SUPFAM" id="SSF55550">
    <property type="entry name" value="SH2 domain"/>
    <property type="match status" value="1"/>
</dbReference>
<dbReference type="FunFam" id="1.10.510.10:FF:000554">
    <property type="entry name" value="Predicted protein"/>
    <property type="match status" value="1"/>
</dbReference>
<feature type="compositionally biased region" description="Low complexity" evidence="12">
    <location>
        <begin position="233"/>
        <end position="245"/>
    </location>
</feature>
<dbReference type="Pfam" id="PF01423">
    <property type="entry name" value="LSM"/>
    <property type="match status" value="1"/>
</dbReference>
<comment type="catalytic activity">
    <reaction evidence="9">
        <text>L-tyrosyl-[protein] + ATP = O-phospho-L-tyrosyl-[protein] + ADP + H(+)</text>
        <dbReference type="Rhea" id="RHEA:10596"/>
        <dbReference type="Rhea" id="RHEA-COMP:10136"/>
        <dbReference type="Rhea" id="RHEA-COMP:20101"/>
        <dbReference type="ChEBI" id="CHEBI:15378"/>
        <dbReference type="ChEBI" id="CHEBI:30616"/>
        <dbReference type="ChEBI" id="CHEBI:46858"/>
        <dbReference type="ChEBI" id="CHEBI:61978"/>
        <dbReference type="ChEBI" id="CHEBI:456216"/>
        <dbReference type="EC" id="2.7.10.2"/>
    </reaction>
</comment>
<dbReference type="Proteomes" id="UP000835052">
    <property type="component" value="Unassembled WGS sequence"/>
</dbReference>
<dbReference type="SUPFAM" id="SSF52799">
    <property type="entry name" value="(Phosphotyrosine protein) phosphatases II"/>
    <property type="match status" value="1"/>
</dbReference>
<feature type="compositionally biased region" description="Polar residues" evidence="12">
    <location>
        <begin position="1402"/>
        <end position="1415"/>
    </location>
</feature>
<evidence type="ECO:0000256" key="2">
    <source>
        <dbReference type="ARBA" id="ARBA00011903"/>
    </source>
</evidence>
<evidence type="ECO:0000256" key="8">
    <source>
        <dbReference type="ARBA" id="ARBA00023137"/>
    </source>
</evidence>
<evidence type="ECO:0000256" key="7">
    <source>
        <dbReference type="ARBA" id="ARBA00022999"/>
    </source>
</evidence>
<feature type="domain" description="SH2" evidence="13">
    <location>
        <begin position="254"/>
        <end position="344"/>
    </location>
</feature>
<dbReference type="SMART" id="SM00252">
    <property type="entry name" value="SH2"/>
    <property type="match status" value="1"/>
</dbReference>
<evidence type="ECO:0000256" key="1">
    <source>
        <dbReference type="ARBA" id="ARBA00007471"/>
    </source>
</evidence>
<dbReference type="PROSITE" id="PS50011">
    <property type="entry name" value="PROTEIN_KINASE_DOM"/>
    <property type="match status" value="1"/>
</dbReference>
<dbReference type="Gene3D" id="3.30.505.10">
    <property type="entry name" value="SH2 domain"/>
    <property type="match status" value="1"/>
</dbReference>
<evidence type="ECO:0000313" key="16">
    <source>
        <dbReference type="EMBL" id="CAD6194725.1"/>
    </source>
</evidence>
<feature type="region of interest" description="Disordered" evidence="12">
    <location>
        <begin position="224"/>
        <end position="245"/>
    </location>
</feature>
<comment type="similarity">
    <text evidence="1">Belongs to the protein-tyrosine phosphatase family. Non-receptor class myotubularin subfamily.</text>
</comment>
<dbReference type="InterPro" id="IPR010569">
    <property type="entry name" value="Myotubularin-like_Pase_dom"/>
</dbReference>
<dbReference type="EMBL" id="CAJGYM010000047">
    <property type="protein sequence ID" value="CAD6194725.1"/>
    <property type="molecule type" value="Genomic_DNA"/>
</dbReference>
<dbReference type="CDD" id="cd06168">
    <property type="entry name" value="LSMD1"/>
    <property type="match status" value="1"/>
</dbReference>
<dbReference type="InterPro" id="IPR000719">
    <property type="entry name" value="Prot_kinase_dom"/>
</dbReference>
<evidence type="ECO:0000256" key="3">
    <source>
        <dbReference type="ARBA" id="ARBA00022679"/>
    </source>
</evidence>
<accession>A0A8S1HHQ0</accession>
<dbReference type="GO" id="GO:0031417">
    <property type="term" value="C:NatC complex"/>
    <property type="evidence" value="ECO:0007669"/>
    <property type="project" value="InterPro"/>
</dbReference>
<dbReference type="InterPro" id="IPR020635">
    <property type="entry name" value="Tyr_kinase_cat_dom"/>
</dbReference>
<dbReference type="PANTHER" id="PTHR24418">
    <property type="entry name" value="TYROSINE-PROTEIN KINASE"/>
    <property type="match status" value="1"/>
</dbReference>
<feature type="region of interest" description="Disordered" evidence="12">
    <location>
        <begin position="1374"/>
        <end position="1433"/>
    </location>
</feature>
<dbReference type="Pfam" id="PF00017">
    <property type="entry name" value="SH2"/>
    <property type="match status" value="1"/>
</dbReference>
<dbReference type="InterPro" id="IPR001245">
    <property type="entry name" value="Ser-Thr/Tyr_kinase_cat_dom"/>
</dbReference>
<reference evidence="16" key="1">
    <citation type="submission" date="2020-10" db="EMBL/GenBank/DDBJ databases">
        <authorList>
            <person name="Kikuchi T."/>
        </authorList>
    </citation>
    <scope>NUCLEOTIDE SEQUENCE</scope>
    <source>
        <strain evidence="16">NKZ352</strain>
    </source>
</reference>
<evidence type="ECO:0000259" key="13">
    <source>
        <dbReference type="PROSITE" id="PS50001"/>
    </source>
</evidence>
<dbReference type="InterPro" id="IPR029021">
    <property type="entry name" value="Prot-tyrosine_phosphatase-like"/>
</dbReference>
<feature type="domain" description="Myotubularin phosphatase" evidence="15">
    <location>
        <begin position="833"/>
        <end position="1215"/>
    </location>
</feature>
<dbReference type="EC" id="2.7.10.2" evidence="2"/>
<gene>
    <name evidence="16" type="ORF">CAUJ_LOCUS10644</name>
</gene>
<evidence type="ECO:0000256" key="11">
    <source>
        <dbReference type="PROSITE-ProRule" id="PRU10141"/>
    </source>
</evidence>
<evidence type="ECO:0000313" key="17">
    <source>
        <dbReference type="Proteomes" id="UP000835052"/>
    </source>
</evidence>
<proteinExistence type="inferred from homology"/>
<dbReference type="InterPro" id="IPR022587">
    <property type="entry name" value="MTMR12-like_C"/>
</dbReference>
<evidence type="ECO:0000256" key="6">
    <source>
        <dbReference type="ARBA" id="ARBA00022840"/>
    </source>
</evidence>
<dbReference type="Gene3D" id="1.10.510.10">
    <property type="entry name" value="Transferase(Phosphotransferase) domain 1"/>
    <property type="match status" value="1"/>
</dbReference>
<dbReference type="InterPro" id="IPR011009">
    <property type="entry name" value="Kinase-like_dom_sf"/>
</dbReference>
<dbReference type="InterPro" id="IPR010920">
    <property type="entry name" value="LSM_dom_sf"/>
</dbReference>
<dbReference type="InterPro" id="IPR035027">
    <property type="entry name" value="Csk-like_SH2"/>
</dbReference>
<sequence length="1510" mass="169524">MAQEAYRTRCKAGCRRAPQASTSASLSSRKTRIPNRFSTSVDSACNAFYVISELENRSLSLGRHRDCTASRPKSGGEARFFRSRHASAERPITNIIAREMNSGNFNHSSHSLGGFRVLTSNSMISANGQKDLLSPGNDVVVTRTVSPSFYTHGMPVPDSVFRKDDVVRIVAPTSDPSWFRAKNSNHEEGLVHVDCVRSSAPSSSFDGLVRMRANATPSILDSHGMSATASHHSIGGSSTASVSSNTYTNTPQPWFHSMISRENAERFLLGKSDGTFLVRESTNYPGDYTLSMSYRGKVEHYRIYQSSGGQMTCDNEEFFSNLTQLVSHYKRDADGLCHRLVTPIICESYAFPTNGSSSGVTGVESLEDRTSVFRQAGLVIPSSDVRLGDIIGHGEFGDVRLGVFKDRKVALKVSKRHGNGMLDSLLDEAKFMVGLAHRNLVTLVGVVLDDVNIYMITEYMANGNLVDLLRSRGRHQLDKRQLMQFAIDICEGMCYLESRQIVHRDLAARNVLLDENFVAKISDFGLAKKATSTSHDSASGKFPIKWTAPEALRNSLFTTKSDVWSFGILLWEIFSFGRIPYPRIPIQDVVRHIERGYRMEAPEGCPPEVVRVMNDAWALAPNDRPPFGQMLQRLMGIKCRRSMADFKSFVDYDGSPPTVAAVAARASPLPEEKEEISLFEDEIEGTAVDNVSFYFQFEPRQKGRVVCTKVRLRFTPIVPIQREIPRRSRMIDDFYDVPICSVATIYVALVKNVSRGKRKLERMSDTLSGVDVVSLIRIVLKDFRTVTVDFEMSQNGTLLANQILFFTRPGSLEMYPQLGAGLLEKGSQLKLPFNSLESWKQELRRCGQSVETGAPWRVCSLLREGLPQITQGYPTHVVVPEFLARPDIDKLIRNWKLGRFPVWVWSKASTGNASLLISAEHENNLSTADLVFKVSESVSRCHKKDDRPFILHLDENFLPRVGKAYDYLLRLCSFDSTESFKSSESSWLSSLHKTGWLHLIRDCFSAANEAIGHIVDRDRSVILCESEGRDMSILVASLVQICCDRYYRTIRGMRSLVEKMWIAFGHPFGTRLLGRSDSNASAEPKNQISESSFHPTWLIFLDSVAQLLKLYPVQFEYSAQLLMSLWDVSLTGMAPALVCNDLQEQLADHVGGGPFPLETYFLRSYTAQFLNPLHDVIPFLDSIAQKKSMSLRPLLIEVLRPPTTLCDIRLWNECYLRWVPSANMTNTGRRDECFAVDEVVENFARKMKIKTPKRQTPSPTEYSSAYPYSEPVQRVEDFSSSDFEMVEHPRVYEEFDRSSVASISSFAFPSFGDASSSKDATYKLEYMREDSATSLTGDSRKDSSVEVKPRLQLASFSNRESTIGDIVIAQSGANKVTGENKTAVPTPRKEKPVPPPRPPGLTLNSTKSQNPSFQMESEVISDPEKKESSSMSEAEARVRQYVGKWVQVILSDGRMINGRIICTDKHPNIILSKAEERWEEGDEPRYIGQAMVARKHITKMYFLKRNESCV</sequence>
<dbReference type="InterPro" id="IPR034110">
    <property type="entry name" value="LSMD1_Sm"/>
</dbReference>
<comment type="caution">
    <text evidence="16">The sequence shown here is derived from an EMBL/GenBank/DDBJ whole genome shotgun (WGS) entry which is preliminary data.</text>
</comment>
<keyword evidence="17" id="KW-1185">Reference proteome</keyword>
<dbReference type="InterPro" id="IPR036860">
    <property type="entry name" value="SH2_dom_sf"/>
</dbReference>
<dbReference type="SMART" id="SM00219">
    <property type="entry name" value="TyrKc"/>
    <property type="match status" value="1"/>
</dbReference>
<dbReference type="PRINTS" id="PR00678">
    <property type="entry name" value="PI3KINASEP85"/>
</dbReference>
<dbReference type="InterPro" id="IPR050198">
    <property type="entry name" value="Non-receptor_tyrosine_kinases"/>
</dbReference>
<dbReference type="GO" id="GO:0004715">
    <property type="term" value="F:non-membrane spanning protein tyrosine kinase activity"/>
    <property type="evidence" value="ECO:0007669"/>
    <property type="project" value="UniProtKB-EC"/>
</dbReference>
<evidence type="ECO:0000256" key="9">
    <source>
        <dbReference type="ARBA" id="ARBA00051245"/>
    </source>
</evidence>
<dbReference type="InterPro" id="IPR001163">
    <property type="entry name" value="Sm_dom_euk/arc"/>
</dbReference>
<dbReference type="PROSITE" id="PS00109">
    <property type="entry name" value="PROTEIN_KINASE_TYR"/>
    <property type="match status" value="1"/>
</dbReference>
<dbReference type="SMART" id="SM00651">
    <property type="entry name" value="Sm"/>
    <property type="match status" value="1"/>
</dbReference>
<keyword evidence="4 11" id="KW-0547">Nucleotide-binding</keyword>
<evidence type="ECO:0000256" key="4">
    <source>
        <dbReference type="ARBA" id="ARBA00022741"/>
    </source>
</evidence>
<feature type="binding site" evidence="11">
    <location>
        <position position="412"/>
    </location>
    <ligand>
        <name>ATP</name>
        <dbReference type="ChEBI" id="CHEBI:30616"/>
    </ligand>
</feature>
<organism evidence="16 17">
    <name type="scientific">Caenorhabditis auriculariae</name>
    <dbReference type="NCBI Taxonomy" id="2777116"/>
    <lineage>
        <taxon>Eukaryota</taxon>
        <taxon>Metazoa</taxon>
        <taxon>Ecdysozoa</taxon>
        <taxon>Nematoda</taxon>
        <taxon>Chromadorea</taxon>
        <taxon>Rhabditida</taxon>
        <taxon>Rhabditina</taxon>
        <taxon>Rhabditomorpha</taxon>
        <taxon>Rhabditoidea</taxon>
        <taxon>Rhabditidae</taxon>
        <taxon>Peloderinae</taxon>
        <taxon>Caenorhabditis</taxon>
    </lineage>
</organism>
<keyword evidence="5" id="KW-0418">Kinase</keyword>
<name>A0A8S1HHQ0_9PELO</name>
<dbReference type="PRINTS" id="PR00401">
    <property type="entry name" value="SH2DOMAIN"/>
</dbReference>
<dbReference type="GO" id="GO:0005524">
    <property type="term" value="F:ATP binding"/>
    <property type="evidence" value="ECO:0007669"/>
    <property type="project" value="UniProtKB-UniRule"/>
</dbReference>
<evidence type="ECO:0000256" key="10">
    <source>
        <dbReference type="PROSITE-ProRule" id="PRU00191"/>
    </source>
</evidence>
<dbReference type="Pfam" id="PF12578">
    <property type="entry name" value="3-PAP"/>
    <property type="match status" value="1"/>
</dbReference>
<protein>
    <recommendedName>
        <fullName evidence="2">non-specific protein-tyrosine kinase</fullName>
        <ecNumber evidence="2">2.7.10.2</ecNumber>
    </recommendedName>
</protein>
<feature type="domain" description="Protein kinase" evidence="14">
    <location>
        <begin position="385"/>
        <end position="650"/>
    </location>
</feature>
<dbReference type="OrthoDB" id="271628at2759"/>
<keyword evidence="6 11" id="KW-0067">ATP-binding</keyword>
<keyword evidence="8" id="KW-0829">Tyrosine-protein kinase</keyword>
<dbReference type="CDD" id="cd09937">
    <property type="entry name" value="SH2_csk_like"/>
    <property type="match status" value="1"/>
</dbReference>
<dbReference type="Pfam" id="PF07714">
    <property type="entry name" value="PK_Tyr_Ser-Thr"/>
    <property type="match status" value="1"/>
</dbReference>
<dbReference type="InterPro" id="IPR008266">
    <property type="entry name" value="Tyr_kinase_AS"/>
</dbReference>
<dbReference type="PROSITE" id="PS51339">
    <property type="entry name" value="PPASE_MYOTUBULARIN"/>
    <property type="match status" value="1"/>
</dbReference>
<dbReference type="SUPFAM" id="SSF56112">
    <property type="entry name" value="Protein kinase-like (PK-like)"/>
    <property type="match status" value="1"/>
</dbReference>
<evidence type="ECO:0000259" key="15">
    <source>
        <dbReference type="PROSITE" id="PS51339"/>
    </source>
</evidence>
<keyword evidence="3" id="KW-0808">Transferase</keyword>
<evidence type="ECO:0000256" key="5">
    <source>
        <dbReference type="ARBA" id="ARBA00022777"/>
    </source>
</evidence>
<keyword evidence="7 10" id="KW-0727">SH2 domain</keyword>
<evidence type="ECO:0000256" key="12">
    <source>
        <dbReference type="SAM" id="MobiDB-lite"/>
    </source>
</evidence>
<dbReference type="PRINTS" id="PR00109">
    <property type="entry name" value="TYRKINASE"/>
</dbReference>
<dbReference type="InterPro" id="IPR000980">
    <property type="entry name" value="SH2"/>
</dbReference>